<evidence type="ECO:0000256" key="3">
    <source>
        <dbReference type="SAM" id="Phobius"/>
    </source>
</evidence>
<dbReference type="PANTHER" id="PTHR22550:SF9">
    <property type="entry name" value="STAGE V SPORULATION PROTEIN AF"/>
    <property type="match status" value="1"/>
</dbReference>
<name>A0A1C6H9U7_9FIRM</name>
<dbReference type="InterPro" id="IPR050768">
    <property type="entry name" value="UPF0353/GerABKA_families"/>
</dbReference>
<dbReference type="Pfam" id="PF03323">
    <property type="entry name" value="GerA"/>
    <property type="match status" value="1"/>
</dbReference>
<dbReference type="InterPro" id="IPR004995">
    <property type="entry name" value="Spore_Ger"/>
</dbReference>
<evidence type="ECO:0000256" key="2">
    <source>
        <dbReference type="ARBA" id="ARBA00023136"/>
    </source>
</evidence>
<dbReference type="AlphaFoldDB" id="A0A1C6H9U7"/>
<accession>A0A1C6H9U7</accession>
<feature type="transmembrane region" description="Helical" evidence="3">
    <location>
        <begin position="374"/>
        <end position="396"/>
    </location>
</feature>
<sequence length="467" mass="52825">MRPDELRALLPMEKSFDLLEKAIVIGQRQCTMYFVDGFVKDDLLQRIMQFWYSIKKEQMDRLQSLEQFGDQFMPYVEYTVETDPQKAVDSLLAGPALMLIEGLEGCIVLDTRTYPARGVDEPEKDKVLRGSRDGFTETVVFNTALIRRRIRDPKLVFEIFSVGAQSKTDVVVGYIGGKADEKLLQSLRERLQQLDVKNEIINQQNLVELLLPRPSLNPFPKVRNSERPDVTAANLVEGRVVLLVDNCPTSIILPTRLVDFTQEADDFYFPPLVGWYMKMIRISTAFVTMLITPVWMLALHYPDKIPSLFSFLKVENTSALPIVLQLILIEFAIDGLRLASINTPSVLSSSFSIVGGLILGDFAVQSGVAIPQTIFYMSFVAIATFSQPSIELGYSIKFCRMGLLVLTWAFGIWGFGAGLVLIFIMAAVNSTITRDRYLSPICPFEPRGFIDLFKRRFARNSQHPHHS</sequence>
<dbReference type="PIRSF" id="PIRSF005690">
    <property type="entry name" value="GerBA"/>
    <property type="match status" value="1"/>
</dbReference>
<keyword evidence="2 3" id="KW-0472">Membrane</keyword>
<feature type="transmembrane region" description="Helical" evidence="3">
    <location>
        <begin position="279"/>
        <end position="298"/>
    </location>
</feature>
<dbReference type="GO" id="GO:0009847">
    <property type="term" value="P:spore germination"/>
    <property type="evidence" value="ECO:0007669"/>
    <property type="project" value="InterPro"/>
</dbReference>
<gene>
    <name evidence="4" type="ORF">SAMEA3545359_00746</name>
</gene>
<organism evidence="4">
    <name type="scientific">uncultured Anaerotruncus sp</name>
    <dbReference type="NCBI Taxonomy" id="905011"/>
    <lineage>
        <taxon>Bacteria</taxon>
        <taxon>Bacillati</taxon>
        <taxon>Bacillota</taxon>
        <taxon>Clostridia</taxon>
        <taxon>Eubacteriales</taxon>
        <taxon>Oscillospiraceae</taxon>
        <taxon>Anaerotruncus</taxon>
        <taxon>environmental samples</taxon>
    </lineage>
</organism>
<keyword evidence="3" id="KW-0812">Transmembrane</keyword>
<protein>
    <submittedName>
        <fullName evidence="4">Bacillus/Clostridium GerA spore germination protein</fullName>
    </submittedName>
</protein>
<comment type="similarity">
    <text evidence="1">Belongs to the GerABKA family.</text>
</comment>
<feature type="transmembrane region" description="Helical" evidence="3">
    <location>
        <begin position="346"/>
        <end position="368"/>
    </location>
</feature>
<feature type="transmembrane region" description="Helical" evidence="3">
    <location>
        <begin position="318"/>
        <end position="339"/>
    </location>
</feature>
<proteinExistence type="inferred from homology"/>
<dbReference type="GO" id="GO:0016020">
    <property type="term" value="C:membrane"/>
    <property type="evidence" value="ECO:0007669"/>
    <property type="project" value="InterPro"/>
</dbReference>
<evidence type="ECO:0000256" key="1">
    <source>
        <dbReference type="ARBA" id="ARBA00005278"/>
    </source>
</evidence>
<reference evidence="4" key="1">
    <citation type="submission" date="2015-09" db="EMBL/GenBank/DDBJ databases">
        <authorList>
            <consortium name="Pathogen Informatics"/>
        </authorList>
    </citation>
    <scope>NUCLEOTIDE SEQUENCE</scope>
    <source>
        <strain evidence="4">2789STDY5834896</strain>
    </source>
</reference>
<keyword evidence="3" id="KW-1133">Transmembrane helix</keyword>
<evidence type="ECO:0000313" key="4">
    <source>
        <dbReference type="EMBL" id="SCJ54207.1"/>
    </source>
</evidence>
<feature type="transmembrane region" description="Helical" evidence="3">
    <location>
        <begin position="403"/>
        <end position="428"/>
    </location>
</feature>
<dbReference type="EMBL" id="FMHG01000001">
    <property type="protein sequence ID" value="SCJ54207.1"/>
    <property type="molecule type" value="Genomic_DNA"/>
</dbReference>
<dbReference type="PANTHER" id="PTHR22550">
    <property type="entry name" value="SPORE GERMINATION PROTEIN"/>
    <property type="match status" value="1"/>
</dbReference>